<comment type="caution">
    <text evidence="1">The sequence shown here is derived from an EMBL/GenBank/DDBJ whole genome shotgun (WGS) entry which is preliminary data.</text>
</comment>
<dbReference type="Proteomes" id="UP001172082">
    <property type="component" value="Unassembled WGS sequence"/>
</dbReference>
<dbReference type="EMBL" id="JAUJEA010000006">
    <property type="protein sequence ID" value="MDN5203085.1"/>
    <property type="molecule type" value="Genomic_DNA"/>
</dbReference>
<evidence type="ECO:0000313" key="1">
    <source>
        <dbReference type="EMBL" id="MDN5203085.1"/>
    </source>
</evidence>
<gene>
    <name evidence="1" type="ORF">QQ008_16975</name>
</gene>
<reference evidence="1" key="1">
    <citation type="submission" date="2023-06" db="EMBL/GenBank/DDBJ databases">
        <title>Genomic of Parafulvivirga corallium.</title>
        <authorList>
            <person name="Wang G."/>
        </authorList>
    </citation>
    <scope>NUCLEOTIDE SEQUENCE</scope>
    <source>
        <strain evidence="1">BMA10</strain>
    </source>
</reference>
<proteinExistence type="predicted"/>
<organism evidence="1 2">
    <name type="scientific">Splendidivirga corallicola</name>
    <dbReference type="NCBI Taxonomy" id="3051826"/>
    <lineage>
        <taxon>Bacteria</taxon>
        <taxon>Pseudomonadati</taxon>
        <taxon>Bacteroidota</taxon>
        <taxon>Cytophagia</taxon>
        <taxon>Cytophagales</taxon>
        <taxon>Splendidivirgaceae</taxon>
        <taxon>Splendidivirga</taxon>
    </lineage>
</organism>
<sequence length="1094" mass="123150">MKQRKILLGLLLIINLRVHGQDAPNIIPPSPNATAIQQHGNLDVGTYTGSANVSVPIYTITEKGLSVPISLSYSGSNGIKVQEMASWIGLGWSLGAGGAVSRTIRGRADDEGNGFKSLPSIPDFDISNYQTFYDYAGMVKDGEPDKFFYNVNGLSGSFFIKKNGDVLQIPQKDVKIIPNYNGLKIISFEIIDIDGTSYLFTEPEEVRSRTVGASWTDNAFKVSSWHLTKITDATNSTSIDFIYDSYSTDLYSEFPVHWQIAPSPITNPFNAHQYSHTETNAKRLKEIVFSNGKVVFTATNSRCDFADDKYLSAIEIQDDLGQLIKKFTFDYSYFGANGTVPVSTPCETDVFLNGSLFDGDYYKRLRLDAVREWNKNASESKPSFDFTYYENNWLPSRHSYARDHWGYYNGKNNTSLEPKYKVDVRVLDGSIVHYVVGDADREPDFDFVQAGLLKKITYPTGGYTEFEFEQHQAVNDALPNGIDTKSITLYQEGLGGILNINLIDEPFAEVTMSHGGLTLSQSCDIEVTFRNTTTNAETVIKLFDISDASGSSTITLSPAEYEATYKIIDNVGDCLNSVDVLIQISWNNEVYVLNKNIGGVRVRRIWDYDPTKGGDIYERNFVYTEEDGTASSGVLVTVPRYGRVQTIDHNNTLTPVGWIRSYNTNLPLAVTKGSHVGYSRVTIHYKSGQKINGKSELTYKTAEDFPDYTRGWTRVEGDDRFVWGNRQYDSWPLPPTNSKDWKRGLLDTQIDYRYNNGNYYKVRKQKNDYTFIGQIYDGTNSIPPLLDPETNLVKYIKGVSTACEGAGCNYFGVKFYKLYSGRFELKSQLVTNYHFNDETNFEDRLTEYFYESGNHFQLTRQKATNSDNKVSETLSKYAEDYTTPSTPITQMINKNIVGVAIEQWQKVGGNVIGGTGTKYVYDAVKDRVLPDEIHLIATDIPLTSFSGPSDGQDFVNQGNYELRASYQYDDNGNIKEYTRTGDTPITYIWGYGGTLPVAKIENASASDVETELPGVFNLTMDNLTSAQIQTLRTQLPNAFITTYVYDPLVGMISATDPNELVTTYTYDDFNRLELVRDHEGNILQKVDYHYWKNN</sequence>
<dbReference type="RefSeq" id="WP_346753107.1">
    <property type="nucleotide sequence ID" value="NZ_JAUJEA010000006.1"/>
</dbReference>
<keyword evidence="2" id="KW-1185">Reference proteome</keyword>
<accession>A0ABT8KUC3</accession>
<name>A0ABT8KUC3_9BACT</name>
<evidence type="ECO:0008006" key="3">
    <source>
        <dbReference type="Google" id="ProtNLM"/>
    </source>
</evidence>
<dbReference type="Gene3D" id="2.180.10.10">
    <property type="entry name" value="RHS repeat-associated core"/>
    <property type="match status" value="1"/>
</dbReference>
<protein>
    <recommendedName>
        <fullName evidence="3">YD repeat-containing protein</fullName>
    </recommendedName>
</protein>
<evidence type="ECO:0000313" key="2">
    <source>
        <dbReference type="Proteomes" id="UP001172082"/>
    </source>
</evidence>